<feature type="domain" description="SLH" evidence="3">
    <location>
        <begin position="50"/>
        <end position="112"/>
    </location>
</feature>
<reference evidence="5" key="1">
    <citation type="submission" date="2016-11" db="EMBL/GenBank/DDBJ databases">
        <authorList>
            <person name="Varghese N."/>
            <person name="Submissions S."/>
        </authorList>
    </citation>
    <scope>NUCLEOTIDE SEQUENCE [LARGE SCALE GENOMIC DNA]</scope>
    <source>
        <strain evidence="5">DSM 17957</strain>
    </source>
</reference>
<sequence length="456" mass="51633">MKNKKIVLLLVMTLILSATTAAMAQTEVGYMNRLDFTKEVLKTFNIQLLETTQTAFKDVAIADIPYVETAYQSRIISGYGDSFKPTSPVTREQALIILIKAMGEQGTVSKITAEEMGKVLTFQDQQLVSAWAKPYVAYAVARGITTPKDGKLNPQAQLTHEDAKSYLEKAKQYYDANLTREGLSAAAMLQKVNEKFTEFNTYKYRGVFDMETKAEVPGQGQQAMKMEMIQEGMFQKPMQVYVKTIAKVAGMEMPGGDQAAEVYMTDNAMYIRVPQEEKWAKMDINPIMQEIQKLTGNQDIGNAVMSKDQMAALGMYATYSPDVVKDGKTYYVISASIDKESFKKMFNEIMEKVFSYVADAAAKEAGAQPQVDQEMIKKQMMEMVNMMEIEMDYQMFIDKETKLFEDMKIFQTIHMNMGEMKSHVTSIGNFKYYDFNGPVTFPEIKGEDIQQLNTMQ</sequence>
<name>A0A1M6F207_9FIRM</name>
<keyword evidence="5" id="KW-1185">Reference proteome</keyword>
<keyword evidence="2" id="KW-0732">Signal</keyword>
<dbReference type="RefSeq" id="WP_190014193.1">
    <property type="nucleotide sequence ID" value="NZ_FQZV01000010.1"/>
</dbReference>
<evidence type="ECO:0000313" key="5">
    <source>
        <dbReference type="Proteomes" id="UP000184536"/>
    </source>
</evidence>
<dbReference type="InterPro" id="IPR001119">
    <property type="entry name" value="SLH_dom"/>
</dbReference>
<evidence type="ECO:0000256" key="1">
    <source>
        <dbReference type="ARBA" id="ARBA00022737"/>
    </source>
</evidence>
<dbReference type="InterPro" id="IPR046720">
    <property type="entry name" value="DUF6612"/>
</dbReference>
<feature type="signal peptide" evidence="2">
    <location>
        <begin position="1"/>
        <end position="24"/>
    </location>
</feature>
<feature type="chain" id="PRO_5012883955" evidence="2">
    <location>
        <begin position="25"/>
        <end position="456"/>
    </location>
</feature>
<dbReference type="Pfam" id="PF20316">
    <property type="entry name" value="DUF6612"/>
    <property type="match status" value="1"/>
</dbReference>
<organism evidence="4 5">
    <name type="scientific">Geosporobacter subterraneus DSM 17957</name>
    <dbReference type="NCBI Taxonomy" id="1121919"/>
    <lineage>
        <taxon>Bacteria</taxon>
        <taxon>Bacillati</taxon>
        <taxon>Bacillota</taxon>
        <taxon>Clostridia</taxon>
        <taxon>Peptostreptococcales</taxon>
        <taxon>Thermotaleaceae</taxon>
        <taxon>Geosporobacter</taxon>
    </lineage>
</organism>
<dbReference type="AlphaFoldDB" id="A0A1M6F207"/>
<proteinExistence type="predicted"/>
<dbReference type="PROSITE" id="PS51272">
    <property type="entry name" value="SLH"/>
    <property type="match status" value="2"/>
</dbReference>
<dbReference type="Proteomes" id="UP000184536">
    <property type="component" value="Unassembled WGS sequence"/>
</dbReference>
<dbReference type="Gene3D" id="2.50.20.20">
    <property type="match status" value="1"/>
</dbReference>
<evidence type="ECO:0000256" key="2">
    <source>
        <dbReference type="SAM" id="SignalP"/>
    </source>
</evidence>
<accession>A0A1M6F207</accession>
<feature type="domain" description="SLH" evidence="3">
    <location>
        <begin position="119"/>
        <end position="181"/>
    </location>
</feature>
<evidence type="ECO:0000259" key="3">
    <source>
        <dbReference type="PROSITE" id="PS51272"/>
    </source>
</evidence>
<evidence type="ECO:0000313" key="4">
    <source>
        <dbReference type="EMBL" id="SHI91737.1"/>
    </source>
</evidence>
<gene>
    <name evidence="4" type="ORF">SAMN02745975_00880</name>
</gene>
<keyword evidence="1" id="KW-0677">Repeat</keyword>
<dbReference type="Pfam" id="PF00395">
    <property type="entry name" value="SLH"/>
    <property type="match status" value="2"/>
</dbReference>
<dbReference type="EMBL" id="FQZV01000010">
    <property type="protein sequence ID" value="SHI91737.1"/>
    <property type="molecule type" value="Genomic_DNA"/>
</dbReference>
<protein>
    <submittedName>
        <fullName evidence="4">S-layer homology domain-containing protein</fullName>
    </submittedName>
</protein>
<dbReference type="STRING" id="1121919.SAMN02745975_00880"/>